<dbReference type="SMART" id="SM01008">
    <property type="entry name" value="Ald_Xan_dh_C"/>
    <property type="match status" value="1"/>
</dbReference>
<dbReference type="InterPro" id="IPR000674">
    <property type="entry name" value="Ald_Oxase/Xan_DH_a/b"/>
</dbReference>
<dbReference type="Proteomes" id="UP001168579">
    <property type="component" value="Unassembled WGS sequence"/>
</dbReference>
<gene>
    <name evidence="2" type="ORF">Q2T41_00380</name>
</gene>
<dbReference type="Gene3D" id="3.90.1170.50">
    <property type="entry name" value="Aldehyde oxidase/xanthine dehydrogenase, a/b hammerhead"/>
    <property type="match status" value="1"/>
</dbReference>
<sequence>MTHVKTQIGRRSFLKNTGLASGGLIIGFSWLNSCKPKAVPEKEMELALKMPKEWSEFNSYIKIGENGVVTLMAPNPEFGSNVKTSLPMILAEELDVDWKMVMIEQANFHPEKFDRQFTGGSQGIRTGWPGLRKAGATARQMLLMAAAQQWNVPVNELTTNNGTVYHKTTEQEISYGELASLAKDITIPEEQEVPLKAVKDFKIVGVSKKNVDTKNIVTGKPLFTMDLHEEGMLVAMIALPPFGMKIKSVDDSVAKSMPGIKDVFTIKTLQDDYERNFFDTTTHTKIAVIVGNSTWEVMQAKKALRMELEEISDSEFVMAGFRGKTTIKVPAGLESTEEHNEKMKEMSLKKGNVLRRDGNPEEAFLNADKVLERTYTAPYLAHNCMEPVNCFAHVTEKEAVLYAPTQAPELISGTLAARLGLPEENIHINLTRMGGGFGQRAYGHHLVEAAVISQEIKAPVKLVYTREDDMTYGIYRPTYTATYRAALDKDNNLIGFHVRGGGIPEHPVAANRFPAGAIDNYLAEGWALESNITIGAFRAPRSNFIAGAEQSFLDELAETMGKDPIDFRLELLDRATQNPVGENNDYEAERYAGVLKLVKEKSGWKQSEKLGIHRGVSAYFCHNSYVAQVLELSMNGEMPRMEKVTAAIDCGIVINPDFATNMAEGGIVDGIGNAMFGEMSFTNGVPDHKNFDTYRMIRFNEAPETIDVHFVENDTDPTGLGEPPFPPIFGALANALYKATGRRHYRQPFITDKPPLVG</sequence>
<dbReference type="SUPFAM" id="SSF56003">
    <property type="entry name" value="Molybdenum cofactor-binding domain"/>
    <property type="match status" value="2"/>
</dbReference>
<dbReference type="InterPro" id="IPR037165">
    <property type="entry name" value="AldOxase/xan_DH_Mopterin-bd_sf"/>
</dbReference>
<dbReference type="InterPro" id="IPR008274">
    <property type="entry name" value="AldOxase/xan_DH_MoCoBD1"/>
</dbReference>
<dbReference type="InterPro" id="IPR046867">
    <property type="entry name" value="AldOxase/xan_DH_MoCoBD2"/>
</dbReference>
<evidence type="ECO:0000313" key="2">
    <source>
        <dbReference type="EMBL" id="MDO1511116.1"/>
    </source>
</evidence>
<dbReference type="PIRSF" id="PIRSF036389">
    <property type="entry name" value="IOR_B"/>
    <property type="match status" value="1"/>
</dbReference>
<dbReference type="PROSITE" id="PS51318">
    <property type="entry name" value="TAT"/>
    <property type="match status" value="1"/>
</dbReference>
<dbReference type="InterPro" id="IPR012368">
    <property type="entry name" value="OxRdtase_Mopterin-bd_su_IorB"/>
</dbReference>
<name>A0ABT8RJ57_9FLAO</name>
<comment type="caution">
    <text evidence="2">The sequence shown here is derived from an EMBL/GenBank/DDBJ whole genome shotgun (WGS) entry which is preliminary data.</text>
</comment>
<keyword evidence="3" id="KW-1185">Reference proteome</keyword>
<evidence type="ECO:0000259" key="1">
    <source>
        <dbReference type="SMART" id="SM01008"/>
    </source>
</evidence>
<feature type="domain" description="Aldehyde oxidase/xanthine dehydrogenase a/b hammerhead" evidence="1">
    <location>
        <begin position="218"/>
        <end position="312"/>
    </location>
</feature>
<dbReference type="Pfam" id="PF20256">
    <property type="entry name" value="MoCoBD_2"/>
    <property type="match status" value="2"/>
</dbReference>
<evidence type="ECO:0000313" key="3">
    <source>
        <dbReference type="Proteomes" id="UP001168579"/>
    </source>
</evidence>
<protein>
    <submittedName>
        <fullName evidence="2">Molybdopterin-dependent oxidoreductase</fullName>
    </submittedName>
</protein>
<proteinExistence type="predicted"/>
<reference evidence="2" key="2">
    <citation type="submission" date="2023-06" db="EMBL/GenBank/DDBJ databases">
        <authorList>
            <person name="Lucena T."/>
            <person name="Sun Q."/>
        </authorList>
    </citation>
    <scope>NUCLEOTIDE SEQUENCE</scope>
    <source>
        <strain evidence="2">CECT 8869</strain>
    </source>
</reference>
<dbReference type="InterPro" id="IPR006311">
    <property type="entry name" value="TAT_signal"/>
</dbReference>
<dbReference type="PANTHER" id="PTHR47495">
    <property type="entry name" value="ALDEHYDE DEHYDROGENASE"/>
    <property type="match status" value="1"/>
</dbReference>
<dbReference type="EMBL" id="JAUKUC010000001">
    <property type="protein sequence ID" value="MDO1511116.1"/>
    <property type="molecule type" value="Genomic_DNA"/>
</dbReference>
<organism evidence="2 3">
    <name type="scientific">Maribacter confluentis</name>
    <dbReference type="NCBI Taxonomy" id="1656093"/>
    <lineage>
        <taxon>Bacteria</taxon>
        <taxon>Pseudomonadati</taxon>
        <taxon>Bacteroidota</taxon>
        <taxon>Flavobacteriia</taxon>
        <taxon>Flavobacteriales</taxon>
        <taxon>Flavobacteriaceae</taxon>
        <taxon>Maribacter</taxon>
    </lineage>
</organism>
<dbReference type="PANTHER" id="PTHR47495:SF2">
    <property type="entry name" value="ALDEHYDE DEHYDROGENASE"/>
    <property type="match status" value="1"/>
</dbReference>
<accession>A0ABT8RJ57</accession>
<dbReference type="RefSeq" id="WP_304434147.1">
    <property type="nucleotide sequence ID" value="NZ_JAUKUC010000001.1"/>
</dbReference>
<reference evidence="2" key="1">
    <citation type="journal article" date="2014" name="Int. J. Syst. Evol. Microbiol.">
        <title>Complete genome of a new Firmicutes species belonging to the dominant human colonic microbiota ('Ruminococcus bicirculans') reveals two chromosomes and a selective capacity to utilize plant glucans.</title>
        <authorList>
            <consortium name="NISC Comparative Sequencing Program"/>
            <person name="Wegmann U."/>
            <person name="Louis P."/>
            <person name="Goesmann A."/>
            <person name="Henrissat B."/>
            <person name="Duncan S.H."/>
            <person name="Flint H.J."/>
        </authorList>
    </citation>
    <scope>NUCLEOTIDE SEQUENCE</scope>
    <source>
        <strain evidence="2">CECT 8869</strain>
    </source>
</reference>
<dbReference type="Pfam" id="PF02738">
    <property type="entry name" value="MoCoBD_1"/>
    <property type="match status" value="1"/>
</dbReference>
<dbReference type="Gene3D" id="3.30.365.10">
    <property type="entry name" value="Aldehyde oxidase/xanthine dehydrogenase, molybdopterin binding domain"/>
    <property type="match status" value="4"/>
</dbReference>
<dbReference type="InterPro" id="IPR052516">
    <property type="entry name" value="N-heterocyclic_Hydroxylase"/>
</dbReference>